<gene>
    <name evidence="1" type="ORF">WG900_11960</name>
</gene>
<dbReference type="RefSeq" id="WP_339967372.1">
    <property type="nucleotide sequence ID" value="NZ_JBBHJY010000005.1"/>
</dbReference>
<reference evidence="1 2" key="1">
    <citation type="submission" date="2024-03" db="EMBL/GenBank/DDBJ databases">
        <authorList>
            <person name="Jo J.-H."/>
        </authorList>
    </citation>
    <scope>NUCLEOTIDE SEQUENCE [LARGE SCALE GENOMIC DNA]</scope>
    <source>
        <strain evidence="1 2">AS3R-12</strain>
    </source>
</reference>
<dbReference type="SUPFAM" id="SSF52266">
    <property type="entry name" value="SGNH hydrolase"/>
    <property type="match status" value="1"/>
</dbReference>
<organism evidence="1 2">
    <name type="scientific">Novosphingobium aquae</name>
    <dbReference type="NCBI Taxonomy" id="3133435"/>
    <lineage>
        <taxon>Bacteria</taxon>
        <taxon>Pseudomonadati</taxon>
        <taxon>Pseudomonadota</taxon>
        <taxon>Alphaproteobacteria</taxon>
        <taxon>Sphingomonadales</taxon>
        <taxon>Sphingomonadaceae</taxon>
        <taxon>Novosphingobium</taxon>
    </lineage>
</organism>
<protein>
    <recommendedName>
        <fullName evidence="3">SGNH hydrolase-type esterase domain-containing protein</fullName>
    </recommendedName>
</protein>
<proteinExistence type="predicted"/>
<comment type="caution">
    <text evidence="1">The sequence shown here is derived from an EMBL/GenBank/DDBJ whole genome shotgun (WGS) entry which is preliminary data.</text>
</comment>
<name>A0ABU8S9V6_9SPHN</name>
<dbReference type="Gene3D" id="3.40.50.1110">
    <property type="entry name" value="SGNH hydrolase"/>
    <property type="match status" value="1"/>
</dbReference>
<sequence>MRQTGCDYRSEACPKRLCGEFGGGTGRQAANLLRHLLGDRPFADNWTDTCAFAGQNANVLRAGQKIDVAFIGDSLTSHWQDFDAALFGEGRTNRGIPDHSSAHVLTRLGSGALALKPRVAHVLTGTNEVLGVHGPVTPAIWQGTMRAIVDSAGANGVTVILGHPAAADEKPVR</sequence>
<dbReference type="InterPro" id="IPR036514">
    <property type="entry name" value="SGNH_hydro_sf"/>
</dbReference>
<evidence type="ECO:0000313" key="2">
    <source>
        <dbReference type="Proteomes" id="UP001379235"/>
    </source>
</evidence>
<accession>A0ABU8S9V6</accession>
<evidence type="ECO:0000313" key="1">
    <source>
        <dbReference type="EMBL" id="MEJ6010630.1"/>
    </source>
</evidence>
<dbReference type="EMBL" id="JBBHJY010000005">
    <property type="protein sequence ID" value="MEJ6010630.1"/>
    <property type="molecule type" value="Genomic_DNA"/>
</dbReference>
<dbReference type="Proteomes" id="UP001379235">
    <property type="component" value="Unassembled WGS sequence"/>
</dbReference>
<keyword evidence="2" id="KW-1185">Reference proteome</keyword>
<evidence type="ECO:0008006" key="3">
    <source>
        <dbReference type="Google" id="ProtNLM"/>
    </source>
</evidence>